<dbReference type="InterPro" id="IPR016064">
    <property type="entry name" value="NAD/diacylglycerol_kinase_sf"/>
</dbReference>
<keyword evidence="2" id="KW-0808">Transferase</keyword>
<evidence type="ECO:0000313" key="7">
    <source>
        <dbReference type="Proteomes" id="UP000253472"/>
    </source>
</evidence>
<dbReference type="Gene3D" id="3.40.50.10330">
    <property type="entry name" value="Probable inorganic polyphosphate/atp-NAD kinase, domain 1"/>
    <property type="match status" value="1"/>
</dbReference>
<evidence type="ECO:0000256" key="5">
    <source>
        <dbReference type="ARBA" id="ARBA00023027"/>
    </source>
</evidence>
<evidence type="ECO:0000256" key="3">
    <source>
        <dbReference type="ARBA" id="ARBA00022777"/>
    </source>
</evidence>
<dbReference type="AlphaFoldDB" id="A0A367YFW4"/>
<protein>
    <submittedName>
        <fullName evidence="6">NADH kinase POS5, mitochondrial</fullName>
    </submittedName>
</protein>
<organism evidence="6 7">
    <name type="scientific">Candida viswanathii</name>
    <dbReference type="NCBI Taxonomy" id="5486"/>
    <lineage>
        <taxon>Eukaryota</taxon>
        <taxon>Fungi</taxon>
        <taxon>Dikarya</taxon>
        <taxon>Ascomycota</taxon>
        <taxon>Saccharomycotina</taxon>
        <taxon>Pichiomycetes</taxon>
        <taxon>Debaryomycetaceae</taxon>
        <taxon>Candida/Lodderomyces clade</taxon>
        <taxon>Candida</taxon>
    </lineage>
</organism>
<dbReference type="PANTHER" id="PTHR20275:SF26">
    <property type="entry name" value="NADH KINASE POS5, MITOCHONDRIAL"/>
    <property type="match status" value="1"/>
</dbReference>
<reference evidence="6 7" key="1">
    <citation type="submission" date="2018-06" db="EMBL/GenBank/DDBJ databases">
        <title>Whole genome sequencing of Candida tropicalis (genome annotated by CSBL at Korea University).</title>
        <authorList>
            <person name="Ahn J."/>
        </authorList>
    </citation>
    <scope>NUCLEOTIDE SEQUENCE [LARGE SCALE GENOMIC DNA]</scope>
    <source>
        <strain evidence="6 7">ATCC 20962</strain>
    </source>
</reference>
<dbReference type="STRING" id="5486.A0A367YFW4"/>
<dbReference type="FunFam" id="2.60.200.30:FF:000014">
    <property type="entry name" value="Mitochondrial NADH kinase"/>
    <property type="match status" value="1"/>
</dbReference>
<dbReference type="SUPFAM" id="SSF111331">
    <property type="entry name" value="NAD kinase/diacylglycerol kinase-like"/>
    <property type="match status" value="1"/>
</dbReference>
<dbReference type="OrthoDB" id="24581at2759"/>
<comment type="caution">
    <text evidence="6">The sequence shown here is derived from an EMBL/GenBank/DDBJ whole genome shotgun (WGS) entry which is preliminary data.</text>
</comment>
<dbReference type="GO" id="GO:0006741">
    <property type="term" value="P:NADP+ biosynthetic process"/>
    <property type="evidence" value="ECO:0007669"/>
    <property type="project" value="InterPro"/>
</dbReference>
<dbReference type="HAMAP" id="MF_00361">
    <property type="entry name" value="NAD_kinase"/>
    <property type="match status" value="1"/>
</dbReference>
<evidence type="ECO:0000256" key="1">
    <source>
        <dbReference type="ARBA" id="ARBA00010995"/>
    </source>
</evidence>
<keyword evidence="5" id="KW-0520">NAD</keyword>
<evidence type="ECO:0000256" key="2">
    <source>
        <dbReference type="ARBA" id="ARBA00022679"/>
    </source>
</evidence>
<dbReference type="InterPro" id="IPR017437">
    <property type="entry name" value="ATP-NAD_kinase_PpnK-typ_C"/>
</dbReference>
<dbReference type="InterPro" id="IPR017438">
    <property type="entry name" value="ATP-NAD_kinase_N"/>
</dbReference>
<dbReference type="GO" id="GO:0019674">
    <property type="term" value="P:NAD+ metabolic process"/>
    <property type="evidence" value="ECO:0007669"/>
    <property type="project" value="InterPro"/>
</dbReference>
<dbReference type="Pfam" id="PF20143">
    <property type="entry name" value="NAD_kinase_C"/>
    <property type="match status" value="1"/>
</dbReference>
<dbReference type="Pfam" id="PF01513">
    <property type="entry name" value="NAD_kinase"/>
    <property type="match status" value="1"/>
</dbReference>
<dbReference type="EMBL" id="QLNQ01000022">
    <property type="protein sequence ID" value="RCK64667.1"/>
    <property type="molecule type" value="Genomic_DNA"/>
</dbReference>
<gene>
    <name evidence="6" type="primary">POS5_0</name>
    <name evidence="6" type="ORF">Cantr_00406</name>
</gene>
<keyword evidence="7" id="KW-1185">Reference proteome</keyword>
<dbReference type="PANTHER" id="PTHR20275">
    <property type="entry name" value="NAD KINASE"/>
    <property type="match status" value="1"/>
</dbReference>
<evidence type="ECO:0000313" key="6">
    <source>
        <dbReference type="EMBL" id="RCK64667.1"/>
    </source>
</evidence>
<dbReference type="GO" id="GO:0003951">
    <property type="term" value="F:NAD+ kinase activity"/>
    <property type="evidence" value="ECO:0007669"/>
    <property type="project" value="InterPro"/>
</dbReference>
<name>A0A367YFW4_9ASCO</name>
<evidence type="ECO:0000256" key="4">
    <source>
        <dbReference type="ARBA" id="ARBA00022857"/>
    </source>
</evidence>
<keyword evidence="4" id="KW-0521">NADP</keyword>
<dbReference type="InterPro" id="IPR002504">
    <property type="entry name" value="NADK"/>
</dbReference>
<proteinExistence type="inferred from homology"/>
<dbReference type="Gene3D" id="2.60.200.30">
    <property type="entry name" value="Probable inorganic polyphosphate/atp-NAD kinase, domain 2"/>
    <property type="match status" value="1"/>
</dbReference>
<keyword evidence="3 6" id="KW-0418">Kinase</keyword>
<sequence length="406" mass="45538">MSSTPQGSQLLSIKQCSELPKARLPEYIKSSKSRLYNVIWRASPPTNVYIAKKPWEPSVHRAMIEFINHLHKEYPSINIIVNEDVAKELREEYEDPEVETKFDTSVHHVIYTGKNQDIVDKTELMVTLGGDGTILHGASLFLNVNVPPVLSFAMGTLGFLLPFNFKNFQLSFKEVYESRSKALHRNRLECHVIRKNGNGKQDDGELRPKKRYKVDQGRVVDVPDTDNNSREMIHAMNDVTIHRASLPNLTSLDIYIDNEFFTTTFADGVILATPTGSTAYSLSAGGSITHPAVPCILLTPICPRSLSFRPLILPSLSDIMVKLSENNRNNMIELTIDGIAQPDLHPGDELHITSEDIVPGADLSKTNTKNGIWCVATHQNQWAKDLNSLLGFNSLFRDQKGKKLHL</sequence>
<dbReference type="Proteomes" id="UP000253472">
    <property type="component" value="Unassembled WGS sequence"/>
</dbReference>
<comment type="similarity">
    <text evidence="1">Belongs to the NAD kinase family.</text>
</comment>
<accession>A0A367YFW4</accession>